<dbReference type="EMBL" id="MSLT01000012">
    <property type="protein sequence ID" value="OUD14329.1"/>
    <property type="molecule type" value="Genomic_DNA"/>
</dbReference>
<dbReference type="PANTHER" id="PTHR36838:SF4">
    <property type="entry name" value="AUXIN EFFLUX CARRIER FAMILY PROTEIN"/>
    <property type="match status" value="1"/>
</dbReference>
<dbReference type="RefSeq" id="WP_086488109.1">
    <property type="nucleotide sequence ID" value="NZ_MSLT01000012.1"/>
</dbReference>
<gene>
    <name evidence="9" type="ORF">TPSD3_08400</name>
</gene>
<dbReference type="PANTHER" id="PTHR36838">
    <property type="entry name" value="AUXIN EFFLUX CARRIER FAMILY PROTEIN"/>
    <property type="match status" value="1"/>
</dbReference>
<accession>A0A251X8E9</accession>
<feature type="transmembrane region" description="Helical" evidence="8">
    <location>
        <begin position="131"/>
        <end position="153"/>
    </location>
</feature>
<feature type="transmembrane region" description="Helical" evidence="8">
    <location>
        <begin position="70"/>
        <end position="95"/>
    </location>
</feature>
<dbReference type="Gene3D" id="1.20.1530.20">
    <property type="match status" value="1"/>
</dbReference>
<keyword evidence="6 8" id="KW-1133">Transmembrane helix</keyword>
<comment type="subcellular location">
    <subcellularLocation>
        <location evidence="1">Cell membrane</location>
        <topology evidence="1">Multi-pass membrane protein</topology>
    </subcellularLocation>
</comment>
<feature type="transmembrane region" description="Helical" evidence="8">
    <location>
        <begin position="165"/>
        <end position="186"/>
    </location>
</feature>
<dbReference type="OrthoDB" id="9786439at2"/>
<dbReference type="InterPro" id="IPR004776">
    <property type="entry name" value="Mem_transp_PIN-like"/>
</dbReference>
<evidence type="ECO:0000313" key="9">
    <source>
        <dbReference type="EMBL" id="OUD14329.1"/>
    </source>
</evidence>
<feature type="transmembrane region" description="Helical" evidence="8">
    <location>
        <begin position="230"/>
        <end position="253"/>
    </location>
</feature>
<feature type="transmembrane region" description="Helical" evidence="8">
    <location>
        <begin position="201"/>
        <end position="218"/>
    </location>
</feature>
<sequence length="316" mass="33774">MSNFLEILGFSFSITAPIFVILALGVWFTYLGWINDNFIEVGSKLVFNVALPTLLFISISKTHISEVTNGTLIVYAAIGTVVVYLLLEVIAHYFIHPQEDRGVIVQGSFRSNMGIIGLAYCINAYGHAGLVAASLYIGLVTILFNILSVITLNRSLHKNKGIGNTFMGIITNPLIIGIVLALPIAWTEVQLPAIILDTGEYFAQMTLPLALLCTGGSLDFNALKCDLNKALFASACKLIIVPFLLTFGGYLLGFRGIDLGVLFLLSSAPTAAASYIMVRAMGGNASLAANIIVLTVIGSLFATSFGVTLLRGLGLM</sequence>
<protein>
    <submittedName>
        <fullName evidence="9">Transporter</fullName>
    </submittedName>
</protein>
<dbReference type="Pfam" id="PF03547">
    <property type="entry name" value="Mem_trans"/>
    <property type="match status" value="1"/>
</dbReference>
<dbReference type="GO" id="GO:0055085">
    <property type="term" value="P:transmembrane transport"/>
    <property type="evidence" value="ECO:0007669"/>
    <property type="project" value="InterPro"/>
</dbReference>
<name>A0A251X8E9_9GAMM</name>
<dbReference type="GO" id="GO:0005886">
    <property type="term" value="C:plasma membrane"/>
    <property type="evidence" value="ECO:0007669"/>
    <property type="project" value="UniProtKB-SubCell"/>
</dbReference>
<comment type="similarity">
    <text evidence="2">Belongs to the auxin efflux carrier (TC 2.A.69) family.</text>
</comment>
<feature type="transmembrane region" description="Helical" evidence="8">
    <location>
        <begin position="45"/>
        <end position="64"/>
    </location>
</feature>
<evidence type="ECO:0000256" key="4">
    <source>
        <dbReference type="ARBA" id="ARBA00022475"/>
    </source>
</evidence>
<evidence type="ECO:0000256" key="2">
    <source>
        <dbReference type="ARBA" id="ARBA00010145"/>
    </source>
</evidence>
<keyword evidence="7 8" id="KW-0472">Membrane</keyword>
<dbReference type="Proteomes" id="UP000194798">
    <property type="component" value="Unassembled WGS sequence"/>
</dbReference>
<evidence type="ECO:0000256" key="1">
    <source>
        <dbReference type="ARBA" id="ARBA00004651"/>
    </source>
</evidence>
<evidence type="ECO:0000313" key="10">
    <source>
        <dbReference type="Proteomes" id="UP000194798"/>
    </source>
</evidence>
<proteinExistence type="inferred from homology"/>
<organism evidence="9 10">
    <name type="scientific">Thioflexithrix psekupsensis</name>
    <dbReference type="NCBI Taxonomy" id="1570016"/>
    <lineage>
        <taxon>Bacteria</taxon>
        <taxon>Pseudomonadati</taxon>
        <taxon>Pseudomonadota</taxon>
        <taxon>Gammaproteobacteria</taxon>
        <taxon>Thiotrichales</taxon>
        <taxon>Thioflexithrix</taxon>
    </lineage>
</organism>
<reference evidence="9 10" key="1">
    <citation type="submission" date="2016-12" db="EMBL/GenBank/DDBJ databases">
        <title>Thioflexothrix psekupsii D3 genome sequencing and assembly.</title>
        <authorList>
            <person name="Fomenkov A."/>
            <person name="Vincze T."/>
            <person name="Grabovich M."/>
            <person name="Anton B.P."/>
            <person name="Dubinina G."/>
            <person name="Orlova M."/>
            <person name="Belousova E."/>
            <person name="Roberts R.J."/>
        </authorList>
    </citation>
    <scope>NUCLEOTIDE SEQUENCE [LARGE SCALE GENOMIC DNA]</scope>
    <source>
        <strain evidence="9">D3</strain>
    </source>
</reference>
<feature type="transmembrane region" description="Helical" evidence="8">
    <location>
        <begin position="259"/>
        <end position="278"/>
    </location>
</feature>
<evidence type="ECO:0000256" key="3">
    <source>
        <dbReference type="ARBA" id="ARBA00022448"/>
    </source>
</evidence>
<evidence type="ECO:0000256" key="7">
    <source>
        <dbReference type="ARBA" id="ARBA00023136"/>
    </source>
</evidence>
<keyword evidence="5 8" id="KW-0812">Transmembrane</keyword>
<keyword evidence="3" id="KW-0813">Transport</keyword>
<evidence type="ECO:0000256" key="5">
    <source>
        <dbReference type="ARBA" id="ARBA00022692"/>
    </source>
</evidence>
<feature type="transmembrane region" description="Helical" evidence="8">
    <location>
        <begin position="287"/>
        <end position="310"/>
    </location>
</feature>
<keyword evidence="10" id="KW-1185">Reference proteome</keyword>
<dbReference type="AlphaFoldDB" id="A0A251X8E9"/>
<dbReference type="InterPro" id="IPR038770">
    <property type="entry name" value="Na+/solute_symporter_sf"/>
</dbReference>
<evidence type="ECO:0000256" key="8">
    <source>
        <dbReference type="SAM" id="Phobius"/>
    </source>
</evidence>
<keyword evidence="4" id="KW-1003">Cell membrane</keyword>
<evidence type="ECO:0000256" key="6">
    <source>
        <dbReference type="ARBA" id="ARBA00022989"/>
    </source>
</evidence>
<feature type="transmembrane region" description="Helical" evidence="8">
    <location>
        <begin position="12"/>
        <end position="33"/>
    </location>
</feature>
<comment type="caution">
    <text evidence="9">The sequence shown here is derived from an EMBL/GenBank/DDBJ whole genome shotgun (WGS) entry which is preliminary data.</text>
</comment>